<evidence type="ECO:0000313" key="2">
    <source>
        <dbReference type="Proteomes" id="UP000814033"/>
    </source>
</evidence>
<proteinExistence type="predicted"/>
<comment type="caution">
    <text evidence="1">The sequence shown here is derived from an EMBL/GenBank/DDBJ whole genome shotgun (WGS) entry which is preliminary data.</text>
</comment>
<organism evidence="1 2">
    <name type="scientific">Auriscalpium vulgare</name>
    <dbReference type="NCBI Taxonomy" id="40419"/>
    <lineage>
        <taxon>Eukaryota</taxon>
        <taxon>Fungi</taxon>
        <taxon>Dikarya</taxon>
        <taxon>Basidiomycota</taxon>
        <taxon>Agaricomycotina</taxon>
        <taxon>Agaricomycetes</taxon>
        <taxon>Russulales</taxon>
        <taxon>Auriscalpiaceae</taxon>
        <taxon>Auriscalpium</taxon>
    </lineage>
</organism>
<accession>A0ACB8S2H8</accession>
<name>A0ACB8S2H8_9AGAM</name>
<gene>
    <name evidence="1" type="ORF">FA95DRAFT_517172</name>
</gene>
<reference evidence="1" key="2">
    <citation type="journal article" date="2022" name="New Phytol.">
        <title>Evolutionary transition to the ectomycorrhizal habit in the genomes of a hyperdiverse lineage of mushroom-forming fungi.</title>
        <authorList>
            <person name="Looney B."/>
            <person name="Miyauchi S."/>
            <person name="Morin E."/>
            <person name="Drula E."/>
            <person name="Courty P.E."/>
            <person name="Kohler A."/>
            <person name="Kuo A."/>
            <person name="LaButti K."/>
            <person name="Pangilinan J."/>
            <person name="Lipzen A."/>
            <person name="Riley R."/>
            <person name="Andreopoulos W."/>
            <person name="He G."/>
            <person name="Johnson J."/>
            <person name="Nolan M."/>
            <person name="Tritt A."/>
            <person name="Barry K.W."/>
            <person name="Grigoriev I.V."/>
            <person name="Nagy L.G."/>
            <person name="Hibbett D."/>
            <person name="Henrissat B."/>
            <person name="Matheny P.B."/>
            <person name="Labbe J."/>
            <person name="Martin F.M."/>
        </authorList>
    </citation>
    <scope>NUCLEOTIDE SEQUENCE</scope>
    <source>
        <strain evidence="1">FP105234-sp</strain>
    </source>
</reference>
<evidence type="ECO:0000313" key="1">
    <source>
        <dbReference type="EMBL" id="KAI0050754.1"/>
    </source>
</evidence>
<dbReference type="Proteomes" id="UP000814033">
    <property type="component" value="Unassembled WGS sequence"/>
</dbReference>
<keyword evidence="2" id="KW-1185">Reference proteome</keyword>
<reference evidence="1" key="1">
    <citation type="submission" date="2021-02" db="EMBL/GenBank/DDBJ databases">
        <authorList>
            <consortium name="DOE Joint Genome Institute"/>
            <person name="Ahrendt S."/>
            <person name="Looney B.P."/>
            <person name="Miyauchi S."/>
            <person name="Morin E."/>
            <person name="Drula E."/>
            <person name="Courty P.E."/>
            <person name="Chicoki N."/>
            <person name="Fauchery L."/>
            <person name="Kohler A."/>
            <person name="Kuo A."/>
            <person name="Labutti K."/>
            <person name="Pangilinan J."/>
            <person name="Lipzen A."/>
            <person name="Riley R."/>
            <person name="Andreopoulos W."/>
            <person name="He G."/>
            <person name="Johnson J."/>
            <person name="Barry K.W."/>
            <person name="Grigoriev I.V."/>
            <person name="Nagy L."/>
            <person name="Hibbett D."/>
            <person name="Henrissat B."/>
            <person name="Matheny P.B."/>
            <person name="Labbe J."/>
            <person name="Martin F."/>
        </authorList>
    </citation>
    <scope>NUCLEOTIDE SEQUENCE</scope>
    <source>
        <strain evidence="1">FP105234-sp</strain>
    </source>
</reference>
<sequence>MHRGSKESQQCLSVVYQTPAHCARSMRPISTGWSPWMVGIRKKLLGDMPWMLFERHEPLLGPGCLKSSASADAREKLADEETHPRVLRYAQERNKSKDGGERCLPIVDSHSLLACQNFLVVIQQCRDGYGPVDGSCVLLEGGHARCWCALRWRPHQRLCLAKYSQMHDPDMIWTHCSYLVGSGYLVLRTAGTRLEPMGGSL</sequence>
<protein>
    <submittedName>
        <fullName evidence="1">Uncharacterized protein</fullName>
    </submittedName>
</protein>
<dbReference type="EMBL" id="MU275858">
    <property type="protein sequence ID" value="KAI0050754.1"/>
    <property type="molecule type" value="Genomic_DNA"/>
</dbReference>